<evidence type="ECO:0000259" key="5">
    <source>
        <dbReference type="Pfam" id="PF25917"/>
    </source>
</evidence>
<feature type="domain" description="CusB-like beta-barrel" evidence="6">
    <location>
        <begin position="203"/>
        <end position="272"/>
    </location>
</feature>
<name>A0A553H1Z6_9PSED</name>
<organism evidence="8 9">
    <name type="scientific">Pseudomonas mangiferae</name>
    <dbReference type="NCBI Taxonomy" id="2593654"/>
    <lineage>
        <taxon>Bacteria</taxon>
        <taxon>Pseudomonadati</taxon>
        <taxon>Pseudomonadota</taxon>
        <taxon>Gammaproteobacteria</taxon>
        <taxon>Pseudomonadales</taxon>
        <taxon>Pseudomonadaceae</taxon>
        <taxon>Pseudomonas</taxon>
    </lineage>
</organism>
<feature type="domain" description="Multidrug resistance protein MdtA-like barrel-sandwich hybrid" evidence="5">
    <location>
        <begin position="67"/>
        <end position="188"/>
    </location>
</feature>
<dbReference type="Gene3D" id="2.40.50.100">
    <property type="match status" value="1"/>
</dbReference>
<protein>
    <submittedName>
        <fullName evidence="8">Efflux RND transporter periplasmic adaptor subunit</fullName>
    </submittedName>
</protein>
<dbReference type="GO" id="GO:1990281">
    <property type="term" value="C:efflux pump complex"/>
    <property type="evidence" value="ECO:0007669"/>
    <property type="project" value="TreeGrafter"/>
</dbReference>
<dbReference type="Pfam" id="PF25954">
    <property type="entry name" value="Beta-barrel_RND_2"/>
    <property type="match status" value="1"/>
</dbReference>
<evidence type="ECO:0000256" key="4">
    <source>
        <dbReference type="ARBA" id="ARBA00023054"/>
    </source>
</evidence>
<dbReference type="InterPro" id="IPR006143">
    <property type="entry name" value="RND_pump_MFP"/>
</dbReference>
<sequence length="377" mass="40534">MRLSVAFAAGGSLLAITLVALLGIRHGRVESQEVAGPPPVKVALASAEKRVMPRYYSSVGTLEANQQVLVTAETAGRIVALQFDSGQVLEAGQPLVTLNDAPEQAQRIRLTALLKNAENRLARIRQLLPSRATTQEQFDQAQADRDAARGALEQVNAVIAQKNVRAPFGGQAGIRLVHLGQYLNPGDPIASLSDNRHLRANFSLDERARAELAPGQAVELQFQAAPGRTFTARVSAIDPILDSARMTRVQATLEDSDPLLSPGMYANVRVRRPDDAPVLSVPRTAVVTTAYGDTAFVAREGEHGLVAERVTVRIGATQDERVEILGGLQPGDRVVLSGQIRLSDGTPLQATDRNTLEHLSLERSSPDQASLDQDLRP</sequence>
<dbReference type="FunFam" id="2.40.30.170:FF:000010">
    <property type="entry name" value="Efflux RND transporter periplasmic adaptor subunit"/>
    <property type="match status" value="1"/>
</dbReference>
<evidence type="ECO:0000313" key="8">
    <source>
        <dbReference type="EMBL" id="TRX75753.1"/>
    </source>
</evidence>
<evidence type="ECO:0000313" key="9">
    <source>
        <dbReference type="Proteomes" id="UP000315235"/>
    </source>
</evidence>
<dbReference type="SUPFAM" id="SSF111369">
    <property type="entry name" value="HlyD-like secretion proteins"/>
    <property type="match status" value="1"/>
</dbReference>
<dbReference type="Proteomes" id="UP000315235">
    <property type="component" value="Unassembled WGS sequence"/>
</dbReference>
<dbReference type="Gene3D" id="2.40.420.20">
    <property type="match status" value="1"/>
</dbReference>
<dbReference type="PANTHER" id="PTHR30469:SF29">
    <property type="entry name" value="BLR2860 PROTEIN"/>
    <property type="match status" value="1"/>
</dbReference>
<evidence type="ECO:0000259" key="7">
    <source>
        <dbReference type="Pfam" id="PF25967"/>
    </source>
</evidence>
<comment type="subcellular location">
    <subcellularLocation>
        <location evidence="1">Cell envelope</location>
    </subcellularLocation>
</comment>
<dbReference type="Gene3D" id="1.10.287.470">
    <property type="entry name" value="Helix hairpin bin"/>
    <property type="match status" value="1"/>
</dbReference>
<dbReference type="GO" id="GO:0015562">
    <property type="term" value="F:efflux transmembrane transporter activity"/>
    <property type="evidence" value="ECO:0007669"/>
    <property type="project" value="TreeGrafter"/>
</dbReference>
<accession>A0A553H1Z6</accession>
<gene>
    <name evidence="8" type="ORF">FM069_04760</name>
</gene>
<evidence type="ECO:0000259" key="6">
    <source>
        <dbReference type="Pfam" id="PF25954"/>
    </source>
</evidence>
<dbReference type="Pfam" id="PF25917">
    <property type="entry name" value="BSH_RND"/>
    <property type="match status" value="1"/>
</dbReference>
<proteinExistence type="inferred from homology"/>
<comment type="caution">
    <text evidence="8">The sequence shown here is derived from an EMBL/GenBank/DDBJ whole genome shotgun (WGS) entry which is preliminary data.</text>
</comment>
<keyword evidence="3" id="KW-0813">Transport</keyword>
<evidence type="ECO:0000256" key="2">
    <source>
        <dbReference type="ARBA" id="ARBA00009477"/>
    </source>
</evidence>
<dbReference type="Gene3D" id="2.40.30.170">
    <property type="match status" value="1"/>
</dbReference>
<comment type="similarity">
    <text evidence="2">Belongs to the membrane fusion protein (MFP) (TC 8.A.1) family.</text>
</comment>
<keyword evidence="4" id="KW-0175">Coiled coil</keyword>
<dbReference type="InterPro" id="IPR058792">
    <property type="entry name" value="Beta-barrel_RND_2"/>
</dbReference>
<dbReference type="Pfam" id="PF25967">
    <property type="entry name" value="RND-MFP_C"/>
    <property type="match status" value="1"/>
</dbReference>
<dbReference type="AlphaFoldDB" id="A0A553H1Z6"/>
<dbReference type="NCBIfam" id="TIGR01730">
    <property type="entry name" value="RND_mfp"/>
    <property type="match status" value="1"/>
</dbReference>
<dbReference type="InterPro" id="IPR058627">
    <property type="entry name" value="MdtA-like_C"/>
</dbReference>
<reference evidence="8 9" key="1">
    <citation type="submission" date="2019-07" db="EMBL/GenBank/DDBJ databases">
        <title>Pseudomonas mangiferae sp. nov., isolated from bark of mango tree in Thailand.</title>
        <authorList>
            <person name="Srisuk N."/>
            <person name="Anurat P."/>
        </authorList>
    </citation>
    <scope>NUCLEOTIDE SEQUENCE [LARGE SCALE GENOMIC DNA]</scope>
    <source>
        <strain evidence="8 9">DMKU_BBB3-04</strain>
    </source>
</reference>
<dbReference type="PANTHER" id="PTHR30469">
    <property type="entry name" value="MULTIDRUG RESISTANCE PROTEIN MDTA"/>
    <property type="match status" value="1"/>
</dbReference>
<dbReference type="EMBL" id="VJOY01000003">
    <property type="protein sequence ID" value="TRX75753.1"/>
    <property type="molecule type" value="Genomic_DNA"/>
</dbReference>
<dbReference type="OrthoDB" id="9806939at2"/>
<dbReference type="RefSeq" id="WP_143487145.1">
    <property type="nucleotide sequence ID" value="NZ_VJOY01000003.1"/>
</dbReference>
<evidence type="ECO:0000256" key="1">
    <source>
        <dbReference type="ARBA" id="ARBA00004196"/>
    </source>
</evidence>
<evidence type="ECO:0000256" key="3">
    <source>
        <dbReference type="ARBA" id="ARBA00022448"/>
    </source>
</evidence>
<keyword evidence="9" id="KW-1185">Reference proteome</keyword>
<feature type="domain" description="Multidrug resistance protein MdtA-like C-terminal permuted SH3" evidence="7">
    <location>
        <begin position="279"/>
        <end position="338"/>
    </location>
</feature>
<dbReference type="InterPro" id="IPR058625">
    <property type="entry name" value="MdtA-like_BSH"/>
</dbReference>